<dbReference type="Pfam" id="PF03706">
    <property type="entry name" value="LPG_synthase_TM"/>
    <property type="match status" value="2"/>
</dbReference>
<dbReference type="EMBL" id="DSBW01000075">
    <property type="protein sequence ID" value="HED30685.1"/>
    <property type="molecule type" value="Genomic_DNA"/>
</dbReference>
<accession>A0A831WRC4</accession>
<protein>
    <submittedName>
        <fullName evidence="7">Flippase-like domain-containing protein</fullName>
    </submittedName>
</protein>
<reference evidence="7" key="1">
    <citation type="journal article" date="2020" name="mSystems">
        <title>Genome- and Community-Level Interaction Insights into Carbon Utilization and Element Cycling Functions of Hydrothermarchaeota in Hydrothermal Sediment.</title>
        <authorList>
            <person name="Zhou Z."/>
            <person name="Liu Y."/>
            <person name="Xu W."/>
            <person name="Pan J."/>
            <person name="Luo Z.H."/>
            <person name="Li M."/>
        </authorList>
    </citation>
    <scope>NUCLEOTIDE SEQUENCE [LARGE SCALE GENOMIC DNA]</scope>
    <source>
        <strain evidence="7">SpSt-1181</strain>
    </source>
</reference>
<gene>
    <name evidence="7" type="ORF">ENN50_03140</name>
</gene>
<evidence type="ECO:0000256" key="6">
    <source>
        <dbReference type="SAM" id="Phobius"/>
    </source>
</evidence>
<organism evidence="7">
    <name type="scientific">Prosthecochloris aestuarii</name>
    <dbReference type="NCBI Taxonomy" id="1102"/>
    <lineage>
        <taxon>Bacteria</taxon>
        <taxon>Pseudomonadati</taxon>
        <taxon>Chlorobiota</taxon>
        <taxon>Chlorobiia</taxon>
        <taxon>Chlorobiales</taxon>
        <taxon>Chlorobiaceae</taxon>
        <taxon>Prosthecochloris</taxon>
    </lineage>
</organism>
<comment type="subcellular location">
    <subcellularLocation>
        <location evidence="1">Cell membrane</location>
        <topology evidence="1">Multi-pass membrane protein</topology>
    </subcellularLocation>
</comment>
<sequence>MNRRIKNPTSSGKSLKKRNISPKKLLRTVLQIGISVIALYIVLTKTDTEKLLEVISSANPWYLVLAFVTFNISKILNAIRLNRFFRAIGLELTHLYNLQLYYVGMFYNMFLPGGIGGDGYKIYILKKNHSMKMINVFNAVFWDRIAGIFALLFLTLILLLPSTFASMHSQYIPAAWGILAATYPLSWGLTRLFYRKFSGIFTITAIESVLIQAAQTVSTLFILMALSLPSHHIDYLAIFLVSTVATVLPITVGGAGAREITFFYALNYLNLDPNTGVALSLIFFAISAISALLGMLFQSPSLNEKKGDVLS</sequence>
<comment type="caution">
    <text evidence="7">The sequence shown here is derived from an EMBL/GenBank/DDBJ whole genome shotgun (WGS) entry which is preliminary data.</text>
</comment>
<keyword evidence="4 6" id="KW-1133">Transmembrane helix</keyword>
<feature type="transmembrane region" description="Helical" evidence="6">
    <location>
        <begin position="25"/>
        <end position="42"/>
    </location>
</feature>
<keyword evidence="3 6" id="KW-0812">Transmembrane</keyword>
<dbReference type="Proteomes" id="UP000886335">
    <property type="component" value="Unassembled WGS sequence"/>
</dbReference>
<feature type="transmembrane region" description="Helical" evidence="6">
    <location>
        <begin position="235"/>
        <end position="257"/>
    </location>
</feature>
<dbReference type="PANTHER" id="PTHR40277">
    <property type="entry name" value="BLL5419 PROTEIN"/>
    <property type="match status" value="1"/>
</dbReference>
<keyword evidence="5 6" id="KW-0472">Membrane</keyword>
<feature type="transmembrane region" description="Helical" evidence="6">
    <location>
        <begin position="140"/>
        <end position="160"/>
    </location>
</feature>
<evidence type="ECO:0000256" key="1">
    <source>
        <dbReference type="ARBA" id="ARBA00004651"/>
    </source>
</evidence>
<dbReference type="NCBIfam" id="TIGR00374">
    <property type="entry name" value="flippase-like domain"/>
    <property type="match status" value="1"/>
</dbReference>
<feature type="transmembrane region" description="Helical" evidence="6">
    <location>
        <begin position="277"/>
        <end position="297"/>
    </location>
</feature>
<dbReference type="InterPro" id="IPR022791">
    <property type="entry name" value="L-PG_synthase/AglD"/>
</dbReference>
<dbReference type="GO" id="GO:0005886">
    <property type="term" value="C:plasma membrane"/>
    <property type="evidence" value="ECO:0007669"/>
    <property type="project" value="UniProtKB-SubCell"/>
</dbReference>
<evidence type="ECO:0000313" key="7">
    <source>
        <dbReference type="EMBL" id="HED30685.1"/>
    </source>
</evidence>
<dbReference type="PANTHER" id="PTHR40277:SF1">
    <property type="entry name" value="BLL5419 PROTEIN"/>
    <property type="match status" value="1"/>
</dbReference>
<proteinExistence type="predicted"/>
<evidence type="ECO:0000256" key="2">
    <source>
        <dbReference type="ARBA" id="ARBA00022475"/>
    </source>
</evidence>
<evidence type="ECO:0000256" key="5">
    <source>
        <dbReference type="ARBA" id="ARBA00023136"/>
    </source>
</evidence>
<keyword evidence="2" id="KW-1003">Cell membrane</keyword>
<feature type="transmembrane region" description="Helical" evidence="6">
    <location>
        <begin position="200"/>
        <end position="223"/>
    </location>
</feature>
<evidence type="ECO:0000256" key="3">
    <source>
        <dbReference type="ARBA" id="ARBA00022692"/>
    </source>
</evidence>
<evidence type="ECO:0000256" key="4">
    <source>
        <dbReference type="ARBA" id="ARBA00022989"/>
    </source>
</evidence>
<name>A0A831WRC4_PROAE</name>
<feature type="transmembrane region" description="Helical" evidence="6">
    <location>
        <begin position="172"/>
        <end position="194"/>
    </location>
</feature>
<feature type="transmembrane region" description="Helical" evidence="6">
    <location>
        <begin position="100"/>
        <end position="120"/>
    </location>
</feature>
<dbReference type="AlphaFoldDB" id="A0A831WRC4"/>